<dbReference type="Proteomes" id="UP000265120">
    <property type="component" value="Chromosome 19"/>
</dbReference>
<reference evidence="20" key="3">
    <citation type="submission" date="2025-09" db="UniProtKB">
        <authorList>
            <consortium name="Ensembl"/>
        </authorList>
    </citation>
    <scope>IDENTIFICATION</scope>
</reference>
<sequence length="523" mass="59656">MSPLILFSLMLHFVPTFQQFPRLCTTREALLTKECCPEWEGDGSLCGMNSGRGFCQDVEVSDQPDGPQYPFSGLDDREKWPLVFYNRTCQCTGNFMGFNCADCKFGYFGEDCSERRESLRRNIFHLSRSERIRFISYLNLAKHTISRDYVVATAPYAQMENGSNPIFSNVSVYDIFVWMHYYVSRNAILGEPGNVWRDVDFGHWHEIRKLTGDMSFSIPYWDWRDAQNCDVCTDDLMGARSPHDENLLSPGSVFSSWRVLCSRAEEYNARGVLCNAEDEGPLLRNPGNHDRNLAERLPTSTEVEFTLGLSNYDTGPMDRSANMSFRNTLEGLGNAQTGQGSSSLLGMHASVHVFMNGSMSSVQGSANDPIFMLHHAYVDSIYEQWLRRHQPSPSQYPESNAPIGHNGEYHMVPFMPLHRNRDYFISSKELGYEYSSLLDPAQRLSEYMHPYLEEMQDMWPWMLVAALVGGIAAVIIAAAALRVKRRNSRGSPWINFNGLEERQPLIPSNKPRDVDYQNYQTAI</sequence>
<keyword evidence="5 17" id="KW-0812">Transmembrane</keyword>
<dbReference type="InParanoid" id="A0A3P8WHA0"/>
<dbReference type="GO" id="GO:0033162">
    <property type="term" value="C:melanosome membrane"/>
    <property type="evidence" value="ECO:0007669"/>
    <property type="project" value="UniProtKB-SubCell"/>
</dbReference>
<evidence type="ECO:0000259" key="19">
    <source>
        <dbReference type="PROSITE" id="PS00498"/>
    </source>
</evidence>
<dbReference type="GeneTree" id="ENSGT00940000155336"/>
<dbReference type="Pfam" id="PF00264">
    <property type="entry name" value="Tyrosinase"/>
    <property type="match status" value="1"/>
</dbReference>
<dbReference type="Gene3D" id="1.10.1280.10">
    <property type="entry name" value="Di-copper center containing domain from catechol oxidase"/>
    <property type="match status" value="1"/>
</dbReference>
<dbReference type="Ensembl" id="ENSCSET00000027223.1">
    <property type="protein sequence ID" value="ENSCSEP00000026863.1"/>
    <property type="gene ID" value="ENSCSEG00000016648.1"/>
</dbReference>
<evidence type="ECO:0000256" key="2">
    <source>
        <dbReference type="ARBA" id="ARBA00004573"/>
    </source>
</evidence>
<dbReference type="InterPro" id="IPR002227">
    <property type="entry name" value="Tyrosinase_Cu-bd"/>
</dbReference>
<evidence type="ECO:0000256" key="3">
    <source>
        <dbReference type="ARBA" id="ARBA00009928"/>
    </source>
</evidence>
<dbReference type="GO" id="GO:0046872">
    <property type="term" value="F:metal ion binding"/>
    <property type="evidence" value="ECO:0007669"/>
    <property type="project" value="UniProtKB-KW"/>
</dbReference>
<dbReference type="PANTHER" id="PTHR11474:SF124">
    <property type="entry name" value="TYROSINASE"/>
    <property type="match status" value="1"/>
</dbReference>
<evidence type="ECO:0000256" key="16">
    <source>
        <dbReference type="ARBA" id="ARBA00042251"/>
    </source>
</evidence>
<keyword evidence="6" id="KW-0479">Metal-binding</keyword>
<dbReference type="GO" id="GO:0042438">
    <property type="term" value="P:melanin biosynthetic process"/>
    <property type="evidence" value="ECO:0007669"/>
    <property type="project" value="UniProtKB-KW"/>
</dbReference>
<dbReference type="EC" id="1.14.18.1" evidence="4"/>
<evidence type="ECO:0000256" key="18">
    <source>
        <dbReference type="SAM" id="SignalP"/>
    </source>
</evidence>
<evidence type="ECO:0000256" key="9">
    <source>
        <dbReference type="ARBA" id="ARBA00023002"/>
    </source>
</evidence>
<evidence type="ECO:0000256" key="6">
    <source>
        <dbReference type="ARBA" id="ARBA00022723"/>
    </source>
</evidence>
<evidence type="ECO:0000256" key="17">
    <source>
        <dbReference type="SAM" id="Phobius"/>
    </source>
</evidence>
<evidence type="ECO:0000256" key="14">
    <source>
        <dbReference type="ARBA" id="ARBA00023180"/>
    </source>
</evidence>
<keyword evidence="13 17" id="KW-0472">Membrane</keyword>
<feature type="domain" description="Tyrosinase copper-binding" evidence="19">
    <location>
        <begin position="368"/>
        <end position="379"/>
    </location>
</feature>
<proteinExistence type="inferred from homology"/>
<dbReference type="GO" id="GO:0004503">
    <property type="term" value="F:tyrosinase activity"/>
    <property type="evidence" value="ECO:0007669"/>
    <property type="project" value="UniProtKB-EC"/>
</dbReference>
<keyword evidence="14" id="KW-0325">Glycoprotein</keyword>
<keyword evidence="10" id="KW-0186">Copper</keyword>
<comment type="similarity">
    <text evidence="3">Belongs to the tyrosinase family.</text>
</comment>
<dbReference type="FunFam" id="1.10.1280.10:FF:000003">
    <property type="entry name" value="Tyrosinase"/>
    <property type="match status" value="1"/>
</dbReference>
<feature type="signal peptide" evidence="18">
    <location>
        <begin position="1"/>
        <end position="18"/>
    </location>
</feature>
<dbReference type="STRING" id="244447.ENSCSEP00000026863"/>
<evidence type="ECO:0000256" key="11">
    <source>
        <dbReference type="ARBA" id="ARBA00023033"/>
    </source>
</evidence>
<feature type="chain" id="PRO_5018222774" description="Tyrosinase" evidence="18">
    <location>
        <begin position="19"/>
        <end position="523"/>
    </location>
</feature>
<reference evidence="20" key="2">
    <citation type="submission" date="2025-08" db="UniProtKB">
        <authorList>
            <consortium name="Ensembl"/>
        </authorList>
    </citation>
    <scope>IDENTIFICATION</scope>
</reference>
<keyword evidence="11" id="KW-0503">Monooxygenase</keyword>
<name>A0A3P8WHA0_CYNSE</name>
<dbReference type="GO" id="GO:0043473">
    <property type="term" value="P:pigmentation"/>
    <property type="evidence" value="ECO:0007669"/>
    <property type="project" value="TreeGrafter"/>
</dbReference>
<comment type="cofactor">
    <cofactor evidence="1">
        <name>Cu(2+)</name>
        <dbReference type="ChEBI" id="CHEBI:29036"/>
    </cofactor>
</comment>
<keyword evidence="8 17" id="KW-1133">Transmembrane helix</keyword>
<comment type="subcellular location">
    <subcellularLocation>
        <location evidence="2">Melanosome membrane</location>
        <topology evidence="2">Single-pass type I membrane protein</topology>
    </subcellularLocation>
</comment>
<keyword evidence="7 18" id="KW-0732">Signal</keyword>
<organism evidence="20 21">
    <name type="scientific">Cynoglossus semilaevis</name>
    <name type="common">Tongue sole</name>
    <dbReference type="NCBI Taxonomy" id="244447"/>
    <lineage>
        <taxon>Eukaryota</taxon>
        <taxon>Metazoa</taxon>
        <taxon>Chordata</taxon>
        <taxon>Craniata</taxon>
        <taxon>Vertebrata</taxon>
        <taxon>Euteleostomi</taxon>
        <taxon>Actinopterygii</taxon>
        <taxon>Neopterygii</taxon>
        <taxon>Teleostei</taxon>
        <taxon>Neoteleostei</taxon>
        <taxon>Acanthomorphata</taxon>
        <taxon>Carangaria</taxon>
        <taxon>Pleuronectiformes</taxon>
        <taxon>Pleuronectoidei</taxon>
        <taxon>Cynoglossidae</taxon>
        <taxon>Cynoglossinae</taxon>
        <taxon>Cynoglossus</taxon>
    </lineage>
</organism>
<reference evidence="20 21" key="1">
    <citation type="journal article" date="2014" name="Nat. Genet.">
        <title>Whole-genome sequence of a flatfish provides insights into ZW sex chromosome evolution and adaptation to a benthic lifestyle.</title>
        <authorList>
            <person name="Chen S."/>
            <person name="Zhang G."/>
            <person name="Shao C."/>
            <person name="Huang Q."/>
            <person name="Liu G."/>
            <person name="Zhang P."/>
            <person name="Song W."/>
            <person name="An N."/>
            <person name="Chalopin D."/>
            <person name="Volff J.N."/>
            <person name="Hong Y."/>
            <person name="Li Q."/>
            <person name="Sha Z."/>
            <person name="Zhou H."/>
            <person name="Xie M."/>
            <person name="Yu Q."/>
            <person name="Liu Y."/>
            <person name="Xiang H."/>
            <person name="Wang N."/>
            <person name="Wu K."/>
            <person name="Yang C."/>
            <person name="Zhou Q."/>
            <person name="Liao X."/>
            <person name="Yang L."/>
            <person name="Hu Q."/>
            <person name="Zhang J."/>
            <person name="Meng L."/>
            <person name="Jin L."/>
            <person name="Tian Y."/>
            <person name="Lian J."/>
            <person name="Yang J."/>
            <person name="Miao G."/>
            <person name="Liu S."/>
            <person name="Liang Z."/>
            <person name="Yan F."/>
            <person name="Li Y."/>
            <person name="Sun B."/>
            <person name="Zhang H."/>
            <person name="Zhang J."/>
            <person name="Zhu Y."/>
            <person name="Du M."/>
            <person name="Zhao Y."/>
            <person name="Schartl M."/>
            <person name="Tang Q."/>
            <person name="Wang J."/>
        </authorList>
    </citation>
    <scope>NUCLEOTIDE SEQUENCE</scope>
</reference>
<feature type="transmembrane region" description="Helical" evidence="17">
    <location>
        <begin position="458"/>
        <end position="481"/>
    </location>
</feature>
<dbReference type="PROSITE" id="PS00498">
    <property type="entry name" value="TYROSINASE_2"/>
    <property type="match status" value="1"/>
</dbReference>
<evidence type="ECO:0000256" key="10">
    <source>
        <dbReference type="ARBA" id="ARBA00023008"/>
    </source>
</evidence>
<dbReference type="PRINTS" id="PR00092">
    <property type="entry name" value="TYROSINASE"/>
</dbReference>
<evidence type="ECO:0000256" key="7">
    <source>
        <dbReference type="ARBA" id="ARBA00022729"/>
    </source>
</evidence>
<evidence type="ECO:0000256" key="5">
    <source>
        <dbReference type="ARBA" id="ARBA00022692"/>
    </source>
</evidence>
<dbReference type="PANTHER" id="PTHR11474">
    <property type="entry name" value="TYROSINASE FAMILY MEMBER"/>
    <property type="match status" value="1"/>
</dbReference>
<evidence type="ECO:0000256" key="15">
    <source>
        <dbReference type="ARBA" id="ARBA00039304"/>
    </source>
</evidence>
<evidence type="ECO:0000313" key="20">
    <source>
        <dbReference type="Ensembl" id="ENSCSEP00000026863.1"/>
    </source>
</evidence>
<evidence type="ECO:0000256" key="13">
    <source>
        <dbReference type="ARBA" id="ARBA00023136"/>
    </source>
</evidence>
<evidence type="ECO:0000313" key="21">
    <source>
        <dbReference type="Proteomes" id="UP000265120"/>
    </source>
</evidence>
<dbReference type="GO" id="GO:0042802">
    <property type="term" value="F:identical protein binding"/>
    <property type="evidence" value="ECO:0007669"/>
    <property type="project" value="UniProtKB-ARBA"/>
</dbReference>
<accession>A0A3P8WHA0</accession>
<keyword evidence="12" id="KW-0470">Melanin biosynthesis</keyword>
<dbReference type="SUPFAM" id="SSF48056">
    <property type="entry name" value="Di-copper centre-containing domain"/>
    <property type="match status" value="1"/>
</dbReference>
<evidence type="ECO:0000256" key="1">
    <source>
        <dbReference type="ARBA" id="ARBA00001973"/>
    </source>
</evidence>
<dbReference type="InterPro" id="IPR050316">
    <property type="entry name" value="Tyrosinase/Hemocyanin"/>
</dbReference>
<keyword evidence="21" id="KW-1185">Reference proteome</keyword>
<dbReference type="AlphaFoldDB" id="A0A3P8WHA0"/>
<protein>
    <recommendedName>
        <fullName evidence="15">Tyrosinase</fullName>
        <ecNumber evidence="4">1.14.18.1</ecNumber>
    </recommendedName>
    <alternativeName>
        <fullName evidence="16">Monophenol monooxygenase</fullName>
    </alternativeName>
</protein>
<keyword evidence="9" id="KW-0560">Oxidoreductase</keyword>
<dbReference type="InterPro" id="IPR008922">
    <property type="entry name" value="Di-copper_centre_dom_sf"/>
</dbReference>
<evidence type="ECO:0000256" key="4">
    <source>
        <dbReference type="ARBA" id="ARBA00011906"/>
    </source>
</evidence>
<evidence type="ECO:0000256" key="8">
    <source>
        <dbReference type="ARBA" id="ARBA00022989"/>
    </source>
</evidence>
<evidence type="ECO:0000256" key="12">
    <source>
        <dbReference type="ARBA" id="ARBA00023101"/>
    </source>
</evidence>